<keyword evidence="3" id="KW-1185">Reference proteome</keyword>
<accession>A0A8C6YJQ6</accession>
<evidence type="ECO:0000313" key="3">
    <source>
        <dbReference type="Proteomes" id="UP000694420"/>
    </source>
</evidence>
<sequence>MSYLCWTKLINKCQHWTKSKGTGSFQIVDSYFLILPKAMIQKSKTSSPLPCSPEPAAKLRPKPSDKLNPKTIDPVNAWRSKAQTTMGKSS</sequence>
<evidence type="ECO:0000313" key="2">
    <source>
        <dbReference type="Ensembl" id="ENSNPEP00000001009.1"/>
    </source>
</evidence>
<dbReference type="AlphaFoldDB" id="A0A8C6YJQ6"/>
<organism evidence="2 3">
    <name type="scientific">Nothoprocta perdicaria</name>
    <name type="common">Chilean tinamou</name>
    <name type="synonym">Crypturus perdicarius</name>
    <dbReference type="NCBI Taxonomy" id="30464"/>
    <lineage>
        <taxon>Eukaryota</taxon>
        <taxon>Metazoa</taxon>
        <taxon>Chordata</taxon>
        <taxon>Craniata</taxon>
        <taxon>Vertebrata</taxon>
        <taxon>Euteleostomi</taxon>
        <taxon>Archelosauria</taxon>
        <taxon>Archosauria</taxon>
        <taxon>Dinosauria</taxon>
        <taxon>Saurischia</taxon>
        <taxon>Theropoda</taxon>
        <taxon>Coelurosauria</taxon>
        <taxon>Aves</taxon>
        <taxon>Palaeognathae</taxon>
        <taxon>Tinamiformes</taxon>
        <taxon>Tinamidae</taxon>
        <taxon>Nothoprocta</taxon>
    </lineage>
</organism>
<dbReference type="Proteomes" id="UP000694420">
    <property type="component" value="Unplaced"/>
</dbReference>
<feature type="region of interest" description="Disordered" evidence="1">
    <location>
        <begin position="44"/>
        <end position="90"/>
    </location>
</feature>
<name>A0A8C6YJQ6_NOTPE</name>
<proteinExistence type="predicted"/>
<protein>
    <submittedName>
        <fullName evidence="2">Uncharacterized protein</fullName>
    </submittedName>
</protein>
<dbReference type="Ensembl" id="ENSNPET00000001025.1">
    <property type="protein sequence ID" value="ENSNPEP00000001009.1"/>
    <property type="gene ID" value="ENSNPEG00000000800.1"/>
</dbReference>
<reference evidence="2" key="1">
    <citation type="submission" date="2025-08" db="UniProtKB">
        <authorList>
            <consortium name="Ensembl"/>
        </authorList>
    </citation>
    <scope>IDENTIFICATION</scope>
</reference>
<reference evidence="2" key="2">
    <citation type="submission" date="2025-09" db="UniProtKB">
        <authorList>
            <consortium name="Ensembl"/>
        </authorList>
    </citation>
    <scope>IDENTIFICATION</scope>
</reference>
<evidence type="ECO:0000256" key="1">
    <source>
        <dbReference type="SAM" id="MobiDB-lite"/>
    </source>
</evidence>
<feature type="compositionally biased region" description="Polar residues" evidence="1">
    <location>
        <begin position="81"/>
        <end position="90"/>
    </location>
</feature>